<protein>
    <recommendedName>
        <fullName evidence="3">Altered inheritance of mitochondria protein 41</fullName>
    </recommendedName>
</protein>
<accession>A0ABR4NXL4</accession>
<dbReference type="SUPFAM" id="SSF89095">
    <property type="entry name" value="GatB/YqeY motif"/>
    <property type="match status" value="1"/>
</dbReference>
<reference evidence="4 5" key="1">
    <citation type="submission" date="2024-05" db="EMBL/GenBank/DDBJ databases">
        <title>Long read based assembly of the Candida bracarensis genome reveals expanded adhesin content.</title>
        <authorList>
            <person name="Marcet-Houben M."/>
            <person name="Ksiezopolska E."/>
            <person name="Gabaldon T."/>
        </authorList>
    </citation>
    <scope>NUCLEOTIDE SEQUENCE [LARGE SCALE GENOMIC DNA]</scope>
    <source>
        <strain evidence="4 5">CBM6</strain>
    </source>
</reference>
<dbReference type="Gene3D" id="1.10.1510.10">
    <property type="entry name" value="Uncharacterised protein YqeY/AIM41 PF09424, N-terminal domain"/>
    <property type="match status" value="1"/>
</dbReference>
<dbReference type="Pfam" id="PF09424">
    <property type="entry name" value="YqeY"/>
    <property type="match status" value="1"/>
</dbReference>
<dbReference type="InterPro" id="IPR003789">
    <property type="entry name" value="Asn/Gln_tRNA_amidoTrase-B-like"/>
</dbReference>
<evidence type="ECO:0000256" key="3">
    <source>
        <dbReference type="RuleBase" id="RU365099"/>
    </source>
</evidence>
<keyword evidence="2 3" id="KW-0496">Mitochondrion</keyword>
<name>A0ABR4NXL4_9SACH</name>
<evidence type="ECO:0000256" key="1">
    <source>
        <dbReference type="ARBA" id="ARBA00007538"/>
    </source>
</evidence>
<sequence length="190" mass="22122">MYRVSSRAFGGALRFGHYNGIRYNGVRYNSVYSTLMTTLKQDMKDAMVKKDQLRKTAIKSIMSTIKNSEIDMKNKELDAFALHDAFTKMVQQRTDSVKDYVANKRQDLADKENQEIEVISKYLKDIPVASKEDIEKKVVEFLEELKKSEPDLQLKQIFSKFDWDKITNEWKASQKAIRAAIVSQFKTIFK</sequence>
<comment type="caution">
    <text evidence="4">The sequence shown here is derived from an EMBL/GenBank/DDBJ whole genome shotgun (WGS) entry which is preliminary data.</text>
</comment>
<proteinExistence type="inferred from homology"/>
<dbReference type="PANTHER" id="PTHR28055">
    <property type="entry name" value="ALTERED INHERITANCE OF MITOCHONDRIA PROTEIN 41, MITOCHONDRIAL"/>
    <property type="match status" value="1"/>
</dbReference>
<organism evidence="4 5">
    <name type="scientific">Nakaseomyces bracarensis</name>
    <dbReference type="NCBI Taxonomy" id="273131"/>
    <lineage>
        <taxon>Eukaryota</taxon>
        <taxon>Fungi</taxon>
        <taxon>Dikarya</taxon>
        <taxon>Ascomycota</taxon>
        <taxon>Saccharomycotina</taxon>
        <taxon>Saccharomycetes</taxon>
        <taxon>Saccharomycetales</taxon>
        <taxon>Saccharomycetaceae</taxon>
        <taxon>Nakaseomyces</taxon>
    </lineage>
</organism>
<dbReference type="PANTHER" id="PTHR28055:SF1">
    <property type="entry name" value="ALTERED INHERITANCE OF MITOCHONDRIA PROTEIN 41, MITOCHONDRIAL"/>
    <property type="match status" value="1"/>
</dbReference>
<evidence type="ECO:0000313" key="5">
    <source>
        <dbReference type="Proteomes" id="UP001623330"/>
    </source>
</evidence>
<gene>
    <name evidence="3" type="primary">AIM41</name>
    <name evidence="4" type="ORF">RNJ44_03675</name>
</gene>
<evidence type="ECO:0000313" key="4">
    <source>
        <dbReference type="EMBL" id="KAL3233635.1"/>
    </source>
</evidence>
<comment type="similarity">
    <text evidence="1 3">Belongs to the AIM41 family.</text>
</comment>
<dbReference type="EMBL" id="JBEVYD010000004">
    <property type="protein sequence ID" value="KAL3233635.1"/>
    <property type="molecule type" value="Genomic_DNA"/>
</dbReference>
<dbReference type="Proteomes" id="UP001623330">
    <property type="component" value="Unassembled WGS sequence"/>
</dbReference>
<keyword evidence="5" id="KW-1185">Reference proteome</keyword>
<evidence type="ECO:0000256" key="2">
    <source>
        <dbReference type="ARBA" id="ARBA00023128"/>
    </source>
</evidence>
<comment type="subcellular location">
    <subcellularLocation>
        <location evidence="3">Mitochondrion</location>
    </subcellularLocation>
</comment>
<dbReference type="InterPro" id="IPR019004">
    <property type="entry name" value="YqeY/Aim41"/>
</dbReference>
<dbReference type="InterPro" id="IPR042184">
    <property type="entry name" value="YqeY/Aim41_N"/>
</dbReference>